<comment type="caution">
    <text evidence="2">The sequence shown here is derived from an EMBL/GenBank/DDBJ whole genome shotgun (WGS) entry which is preliminary data.</text>
</comment>
<gene>
    <name evidence="2" type="ORF">B0T14DRAFT_507068</name>
</gene>
<feature type="chain" id="PRO_5041311379" description="Secreted protein" evidence="1">
    <location>
        <begin position="23"/>
        <end position="108"/>
    </location>
</feature>
<dbReference type="Proteomes" id="UP001175000">
    <property type="component" value="Unassembled WGS sequence"/>
</dbReference>
<evidence type="ECO:0008006" key="4">
    <source>
        <dbReference type="Google" id="ProtNLM"/>
    </source>
</evidence>
<reference evidence="2" key="1">
    <citation type="submission" date="2023-06" db="EMBL/GenBank/DDBJ databases">
        <title>Genome-scale phylogeny and comparative genomics of the fungal order Sordariales.</title>
        <authorList>
            <consortium name="Lawrence Berkeley National Laboratory"/>
            <person name="Hensen N."/>
            <person name="Bonometti L."/>
            <person name="Westerberg I."/>
            <person name="Brannstrom I.O."/>
            <person name="Guillou S."/>
            <person name="Cros-Aarteil S."/>
            <person name="Calhoun S."/>
            <person name="Haridas S."/>
            <person name="Kuo A."/>
            <person name="Mondo S."/>
            <person name="Pangilinan J."/>
            <person name="Riley R."/>
            <person name="Labutti K."/>
            <person name="Andreopoulos B."/>
            <person name="Lipzen A."/>
            <person name="Chen C."/>
            <person name="Yanf M."/>
            <person name="Daum C."/>
            <person name="Ng V."/>
            <person name="Clum A."/>
            <person name="Steindorff A."/>
            <person name="Ohm R."/>
            <person name="Martin F."/>
            <person name="Silar P."/>
            <person name="Natvig D."/>
            <person name="Lalanne C."/>
            <person name="Gautier V."/>
            <person name="Ament-Velasquez S.L."/>
            <person name="Kruys A."/>
            <person name="Hutchinson M.I."/>
            <person name="Powell A.J."/>
            <person name="Barry K."/>
            <person name="Miller A.N."/>
            <person name="Grigoriev I.V."/>
            <person name="Debuchy R."/>
            <person name="Gladieux P."/>
            <person name="Thoren M.H."/>
            <person name="Johannesson H."/>
        </authorList>
    </citation>
    <scope>NUCLEOTIDE SEQUENCE</scope>
    <source>
        <strain evidence="2">CBS 606.72</strain>
    </source>
</reference>
<dbReference type="AlphaFoldDB" id="A0AA39XGD7"/>
<evidence type="ECO:0000256" key="1">
    <source>
        <dbReference type="SAM" id="SignalP"/>
    </source>
</evidence>
<dbReference type="PROSITE" id="PS51257">
    <property type="entry name" value="PROKAR_LIPOPROTEIN"/>
    <property type="match status" value="1"/>
</dbReference>
<protein>
    <recommendedName>
        <fullName evidence="4">Secreted protein</fullName>
    </recommendedName>
</protein>
<sequence>MLSVIRSVSFAIQLMLLTACRTCRFSRGLNLCIIDSRLPVCCVGYSIPDPRGSWSNSKMTAVRVKHMWLIRTCRGSKGRTVGSQKAQSILSPGVKHHESMHDSSATYF</sequence>
<keyword evidence="1" id="KW-0732">Signal</keyword>
<name>A0AA39XGD7_9PEZI</name>
<feature type="signal peptide" evidence="1">
    <location>
        <begin position="1"/>
        <end position="22"/>
    </location>
</feature>
<evidence type="ECO:0000313" key="2">
    <source>
        <dbReference type="EMBL" id="KAK0633509.1"/>
    </source>
</evidence>
<keyword evidence="3" id="KW-1185">Reference proteome</keyword>
<proteinExistence type="predicted"/>
<dbReference type="EMBL" id="JAULSU010000001">
    <property type="protein sequence ID" value="KAK0633509.1"/>
    <property type="molecule type" value="Genomic_DNA"/>
</dbReference>
<accession>A0AA39XGD7</accession>
<evidence type="ECO:0000313" key="3">
    <source>
        <dbReference type="Proteomes" id="UP001175000"/>
    </source>
</evidence>
<organism evidence="2 3">
    <name type="scientific">Immersiella caudata</name>
    <dbReference type="NCBI Taxonomy" id="314043"/>
    <lineage>
        <taxon>Eukaryota</taxon>
        <taxon>Fungi</taxon>
        <taxon>Dikarya</taxon>
        <taxon>Ascomycota</taxon>
        <taxon>Pezizomycotina</taxon>
        <taxon>Sordariomycetes</taxon>
        <taxon>Sordariomycetidae</taxon>
        <taxon>Sordariales</taxon>
        <taxon>Lasiosphaeriaceae</taxon>
        <taxon>Immersiella</taxon>
    </lineage>
</organism>